<evidence type="ECO:0000256" key="1">
    <source>
        <dbReference type="SAM" id="MobiDB-lite"/>
    </source>
</evidence>
<accession>A0A1L3KS34</accession>
<feature type="region of interest" description="Disordered" evidence="1">
    <location>
        <begin position="209"/>
        <end position="248"/>
    </location>
</feature>
<evidence type="ECO:0000313" key="3">
    <source>
        <dbReference type="EMBL" id="APG80636.1"/>
    </source>
</evidence>
<reference evidence="4 5" key="1">
    <citation type="journal article" date="2010" name="Proc. Natl. Acad. Sci. U.S.A.">
        <title>Enigmatic, ultrasmall, uncultivated Archaea.</title>
        <authorList>
            <person name="Baker B.J."/>
            <person name="Comolli L.R."/>
            <person name="Dick G.J."/>
            <person name="Hauser L.J."/>
            <person name="Hyatt D."/>
            <person name="Dill B.D."/>
            <person name="Land M.L."/>
            <person name="Verberkmoes N.C."/>
            <person name="Hettich R.L."/>
            <person name="Banfield J.F."/>
        </authorList>
    </citation>
    <scope>NUCLEOTIDE SEQUENCE [LARGE SCALE GENOMIC DNA]</scope>
</reference>
<feature type="compositionally biased region" description="Low complexity" evidence="1">
    <location>
        <begin position="230"/>
        <end position="248"/>
    </location>
</feature>
<keyword evidence="2" id="KW-0812">Transmembrane</keyword>
<evidence type="ECO:0000256" key="2">
    <source>
        <dbReference type="SAM" id="Phobius"/>
    </source>
</evidence>
<name>D2EFL0_PARA4</name>
<feature type="compositionally biased region" description="Polar residues" evidence="1">
    <location>
        <begin position="209"/>
        <end position="229"/>
    </location>
</feature>
<dbReference type="Proteomes" id="UP000009375">
    <property type="component" value="Unassembled WGS sequence"/>
</dbReference>
<dbReference type="AlphaFoldDB" id="D2EFL0"/>
<accession>D2EFL0</accession>
<protein>
    <submittedName>
        <fullName evidence="4">Uncharacterized protein</fullName>
    </submittedName>
</protein>
<evidence type="ECO:0000313" key="4">
    <source>
        <dbReference type="EMBL" id="EEZ92907.1"/>
    </source>
</evidence>
<keyword evidence="2" id="KW-0472">Membrane</keyword>
<gene>
    <name evidence="4" type="ORF">BJBARM4_0528</name>
</gene>
<evidence type="ECO:0000313" key="5">
    <source>
        <dbReference type="Proteomes" id="UP000009375"/>
    </source>
</evidence>
<sequence length="325" mass="35271">MDSENLTEISELLKNKIQKMKSEDSISRLSQNREIYHEFVDFLSTAKNIYPRHANYFDKKLERMDFPGLKKSEALAVIEYTSNLFETESIKGVRQSPSALKMIGIIVVVLVVVAIVGAYFLSQNLNIKGTTISGQTLKEFVPVLQNSTVYITAQNSAITLNLSRNAYLRLDISGQSNIITLNSGYVYLTDSGQLNVINVKNTTLLSDSDSGQGNTINTGTVSTSPTETVGNSYNSTTRNSSGSSSGSTCLSSLQVSSYTTESTGGTCTNYVVQMGSYSRYTNYQNACPSIVQGGSYDTYYNNVSGCNPTIQLGSGSKSCYLGSCS</sequence>
<dbReference type="EMBL" id="KY040241">
    <property type="protein sequence ID" value="APG80636.1"/>
    <property type="molecule type" value="Genomic_DNA"/>
</dbReference>
<keyword evidence="2" id="KW-1133">Transmembrane helix</keyword>
<feature type="transmembrane region" description="Helical" evidence="2">
    <location>
        <begin position="99"/>
        <end position="121"/>
    </location>
</feature>
<dbReference type="EMBL" id="GG730046">
    <property type="protein sequence ID" value="EEZ92907.1"/>
    <property type="molecule type" value="Genomic_DNA"/>
</dbReference>
<reference evidence="3" key="2">
    <citation type="submission" date="2016-10" db="EMBL/GenBank/DDBJ databases">
        <title>New CRISPR-Cas systems from uncultivated microbes.</title>
        <authorList>
            <person name="Burstein D."/>
            <person name="Harrington L.B."/>
            <person name="Strutt S.C."/>
            <person name="Probst A.J."/>
            <person name="Anantharaman K."/>
            <person name="Thomas B.C."/>
            <person name="Doudna J.A."/>
            <person name="Banfield J.F."/>
        </authorList>
    </citation>
    <scope>NUCLEOTIDE SEQUENCE</scope>
    <source>
        <strain evidence="3">ARMAN-4</strain>
    </source>
</reference>
<organism evidence="4 5">
    <name type="scientific">Candidatus Parvarchaeum acidiphilum ARMAN-4</name>
    <dbReference type="NCBI Taxonomy" id="662760"/>
    <lineage>
        <taxon>Archaea</taxon>
        <taxon>Candidatus Parvarchaeota</taxon>
        <taxon>Candidatus Parvarchaeum</taxon>
    </lineage>
</organism>
<proteinExistence type="predicted"/>